<evidence type="ECO:0000313" key="2">
    <source>
        <dbReference type="Proteomes" id="UP000752013"/>
    </source>
</evidence>
<dbReference type="Proteomes" id="UP000752013">
    <property type="component" value="Unassembled WGS sequence"/>
</dbReference>
<keyword evidence="2" id="KW-1185">Reference proteome</keyword>
<protein>
    <submittedName>
        <fullName evidence="1">Uncharacterized protein</fullName>
    </submittedName>
</protein>
<dbReference type="EMBL" id="JAATLK010000001">
    <property type="protein sequence ID" value="NIZ47489.1"/>
    <property type="molecule type" value="Genomic_DNA"/>
</dbReference>
<reference evidence="1" key="1">
    <citation type="submission" date="2020-03" db="EMBL/GenBank/DDBJ databases">
        <title>Spirochaetal bacteria isolated from arthropods constitute a novel genus Entomospira genus novum within the order Spirochaetales.</title>
        <authorList>
            <person name="Grana-Miraglia L."/>
            <person name="Sikutova S."/>
            <person name="Fingerle V."/>
            <person name="Sing A."/>
            <person name="Castillo-Ramirez S."/>
            <person name="Margos G."/>
            <person name="Rudolf I."/>
        </authorList>
    </citation>
    <scope>NUCLEOTIDE SEQUENCE</scope>
    <source>
        <strain evidence="1">BR208</strain>
    </source>
</reference>
<dbReference type="RefSeq" id="WP_167703902.1">
    <property type="nucleotide sequence ID" value="NZ_CP118168.1"/>
</dbReference>
<name>A0A968GCX4_9SPIO</name>
<gene>
    <name evidence="1" type="ORF">HCT46_06145</name>
</gene>
<evidence type="ECO:0000313" key="1">
    <source>
        <dbReference type="EMBL" id="NIZ47489.1"/>
    </source>
</evidence>
<dbReference type="AlphaFoldDB" id="A0A968GCX4"/>
<proteinExistence type="predicted"/>
<accession>A0A968GCX4</accession>
<sequence length="191" mass="22997">MIGEGQAIIHFLANHYEKEIAQHLYPFWYHYYSYIHDHYTDIRSYIVPSSQWIEEITDLSVSCQERLFFYSKLPLLDTEQKHHFLSSIQTRIQDDVAIGLCLPHTLQNSEHVLGFWENTSREHMRLHVRHDDIHFGFVIIDNQLYFERPAQAQDTKRHIYHVKHVREETIAYLLQNPHLNVPKILQNYFLL</sequence>
<comment type="caution">
    <text evidence="1">The sequence shown here is derived from an EMBL/GenBank/DDBJ whole genome shotgun (WGS) entry which is preliminary data.</text>
</comment>
<organism evidence="1 2">
    <name type="scientific">Entomospira nematocerorum</name>
    <dbReference type="NCBI Taxonomy" id="2719987"/>
    <lineage>
        <taxon>Bacteria</taxon>
        <taxon>Pseudomonadati</taxon>
        <taxon>Spirochaetota</taxon>
        <taxon>Spirochaetia</taxon>
        <taxon>Spirochaetales</taxon>
        <taxon>Spirochaetaceae</taxon>
        <taxon>Entomospira</taxon>
    </lineage>
</organism>